<proteinExistence type="predicted"/>
<name>A0ACC1HSW9_9FUNG</name>
<dbReference type="EMBL" id="JAMZIH010000405">
    <property type="protein sequence ID" value="KAJ1679401.1"/>
    <property type="molecule type" value="Genomic_DNA"/>
</dbReference>
<organism evidence="1 2">
    <name type="scientific">Spiromyces aspiralis</name>
    <dbReference type="NCBI Taxonomy" id="68401"/>
    <lineage>
        <taxon>Eukaryota</taxon>
        <taxon>Fungi</taxon>
        <taxon>Fungi incertae sedis</taxon>
        <taxon>Zoopagomycota</taxon>
        <taxon>Kickxellomycotina</taxon>
        <taxon>Kickxellomycetes</taxon>
        <taxon>Kickxellales</taxon>
        <taxon>Kickxellaceae</taxon>
        <taxon>Spiromyces</taxon>
    </lineage>
</organism>
<keyword evidence="1" id="KW-0378">Hydrolase</keyword>
<gene>
    <name evidence="1" type="primary">UTR2_2</name>
    <name evidence="1" type="ORF">EV182_002128</name>
</gene>
<comment type="caution">
    <text evidence="1">The sequence shown here is derived from an EMBL/GenBank/DDBJ whole genome shotgun (WGS) entry which is preliminary data.</text>
</comment>
<protein>
    <submittedName>
        <fullName evidence="1">Glycosidase CRH2</fullName>
    </submittedName>
</protein>
<evidence type="ECO:0000313" key="2">
    <source>
        <dbReference type="Proteomes" id="UP001145114"/>
    </source>
</evidence>
<dbReference type="Proteomes" id="UP001145114">
    <property type="component" value="Unassembled WGS sequence"/>
</dbReference>
<reference evidence="1" key="1">
    <citation type="submission" date="2022-06" db="EMBL/GenBank/DDBJ databases">
        <title>Phylogenomic reconstructions and comparative analyses of Kickxellomycotina fungi.</title>
        <authorList>
            <person name="Reynolds N.K."/>
            <person name="Stajich J.E."/>
            <person name="Barry K."/>
            <person name="Grigoriev I.V."/>
            <person name="Crous P."/>
            <person name="Smith M.E."/>
        </authorList>
    </citation>
    <scope>NUCLEOTIDE SEQUENCE</scope>
    <source>
        <strain evidence="1">RSA 2271</strain>
    </source>
</reference>
<accession>A0ACC1HSW9</accession>
<keyword evidence="1" id="KW-0326">Glycosidase</keyword>
<evidence type="ECO:0000313" key="1">
    <source>
        <dbReference type="EMBL" id="KAJ1679401.1"/>
    </source>
</evidence>
<sequence>MTTIKSPLVSLSHHIALLFLIVVAFFSSSPYFPAAYAACQNYGDGSSNCPADLPCCYQGQCGTGAKGFCIAGGCEPENSFSSLSCYAPPPCKSARVSFSEDRAAVPRSSYFGDPRLADYIYEDSASVHLNDGLLQLTLASPGSKPEAVSTRWLQYGSVTARIRSASSSPGVVSQFLISDEDGNEIDFNWVGSDPRHVQANYNYDNQLTSLKATLSPDLGNTAGMFHDYTILWSPQYVTWAVDGISFRTINYNDTRSVGDNDYKFPTKPSQIFFKVWDGGSSSNSDTRQWAGGSPANFSARANYTMSVQWVQVSCNPQTNNDSSTFVLPSEVVAYESQLSLSFDGDSLINHSKSSDRDNNGDDSDIDQSASIEVISKGSPTLVASVGAIWWYSVLASFASAIYLVTLA</sequence>
<keyword evidence="2" id="KW-1185">Reference proteome</keyword>